<proteinExistence type="predicted"/>
<dbReference type="AlphaFoldDB" id="A0A9D4JAX9"/>
<keyword evidence="2" id="KW-1185">Reference proteome</keyword>
<name>A0A9D4JAX9_DREPO</name>
<gene>
    <name evidence="1" type="ORF">DPMN_156542</name>
</gene>
<accession>A0A9D4JAX9</accession>
<dbReference type="Proteomes" id="UP000828390">
    <property type="component" value="Unassembled WGS sequence"/>
</dbReference>
<dbReference type="EMBL" id="JAIWYP010000007">
    <property type="protein sequence ID" value="KAH3802849.1"/>
    <property type="molecule type" value="Genomic_DNA"/>
</dbReference>
<sequence length="88" mass="9478">MIGKFYGATEGNCNISPAEVAGHQKLYSMTDSETALNTRPVVSRGSVSLERILLEQVLTLQLARLVAPKSLSAPMKRPDALEMGTTDT</sequence>
<evidence type="ECO:0000313" key="1">
    <source>
        <dbReference type="EMBL" id="KAH3802849.1"/>
    </source>
</evidence>
<evidence type="ECO:0000313" key="2">
    <source>
        <dbReference type="Proteomes" id="UP000828390"/>
    </source>
</evidence>
<organism evidence="1 2">
    <name type="scientific">Dreissena polymorpha</name>
    <name type="common">Zebra mussel</name>
    <name type="synonym">Mytilus polymorpha</name>
    <dbReference type="NCBI Taxonomy" id="45954"/>
    <lineage>
        <taxon>Eukaryota</taxon>
        <taxon>Metazoa</taxon>
        <taxon>Spiralia</taxon>
        <taxon>Lophotrochozoa</taxon>
        <taxon>Mollusca</taxon>
        <taxon>Bivalvia</taxon>
        <taxon>Autobranchia</taxon>
        <taxon>Heteroconchia</taxon>
        <taxon>Euheterodonta</taxon>
        <taxon>Imparidentia</taxon>
        <taxon>Neoheterodontei</taxon>
        <taxon>Myida</taxon>
        <taxon>Dreissenoidea</taxon>
        <taxon>Dreissenidae</taxon>
        <taxon>Dreissena</taxon>
    </lineage>
</organism>
<protein>
    <submittedName>
        <fullName evidence="1">Uncharacterized protein</fullName>
    </submittedName>
</protein>
<reference evidence="1" key="2">
    <citation type="submission" date="2020-11" db="EMBL/GenBank/DDBJ databases">
        <authorList>
            <person name="McCartney M.A."/>
            <person name="Auch B."/>
            <person name="Kono T."/>
            <person name="Mallez S."/>
            <person name="Becker A."/>
            <person name="Gohl D.M."/>
            <person name="Silverstein K.A.T."/>
            <person name="Koren S."/>
            <person name="Bechman K.B."/>
            <person name="Herman A."/>
            <person name="Abrahante J.E."/>
            <person name="Garbe J."/>
        </authorList>
    </citation>
    <scope>NUCLEOTIDE SEQUENCE</scope>
    <source>
        <strain evidence="1">Duluth1</strain>
        <tissue evidence="1">Whole animal</tissue>
    </source>
</reference>
<comment type="caution">
    <text evidence="1">The sequence shown here is derived from an EMBL/GenBank/DDBJ whole genome shotgun (WGS) entry which is preliminary data.</text>
</comment>
<reference evidence="1" key="1">
    <citation type="journal article" date="2019" name="bioRxiv">
        <title>The Genome of the Zebra Mussel, Dreissena polymorpha: A Resource for Invasive Species Research.</title>
        <authorList>
            <person name="McCartney M.A."/>
            <person name="Auch B."/>
            <person name="Kono T."/>
            <person name="Mallez S."/>
            <person name="Zhang Y."/>
            <person name="Obille A."/>
            <person name="Becker A."/>
            <person name="Abrahante J.E."/>
            <person name="Garbe J."/>
            <person name="Badalamenti J.P."/>
            <person name="Herman A."/>
            <person name="Mangelson H."/>
            <person name="Liachko I."/>
            <person name="Sullivan S."/>
            <person name="Sone E.D."/>
            <person name="Koren S."/>
            <person name="Silverstein K.A.T."/>
            <person name="Beckman K.B."/>
            <person name="Gohl D.M."/>
        </authorList>
    </citation>
    <scope>NUCLEOTIDE SEQUENCE</scope>
    <source>
        <strain evidence="1">Duluth1</strain>
        <tissue evidence="1">Whole animal</tissue>
    </source>
</reference>